<dbReference type="RefSeq" id="WP_306411234.1">
    <property type="nucleotide sequence ID" value="NZ_JANFPI010000003.1"/>
</dbReference>
<dbReference type="SMART" id="SM00346">
    <property type="entry name" value="HTH_ICLR"/>
    <property type="match status" value="1"/>
</dbReference>
<reference evidence="7" key="1">
    <citation type="submission" date="2022-07" db="EMBL/GenBank/DDBJ databases">
        <title>Ectorhizobium quercum gen.nov., sp. nov.</title>
        <authorList>
            <person name="Ma T."/>
            <person name="Li Y."/>
        </authorList>
    </citation>
    <scope>NUCLEOTIDE SEQUENCE</scope>
    <source>
        <strain evidence="7">BDR2-2</strain>
    </source>
</reference>
<dbReference type="PANTHER" id="PTHR30136:SF24">
    <property type="entry name" value="HTH-TYPE TRANSCRIPTIONAL REPRESSOR ALLR"/>
    <property type="match status" value="1"/>
</dbReference>
<dbReference type="FunFam" id="1.10.10.10:FF:000056">
    <property type="entry name" value="IclR family transcriptional regulator"/>
    <property type="match status" value="1"/>
</dbReference>
<dbReference type="InterPro" id="IPR014757">
    <property type="entry name" value="Tscrpt_reg_IclR_C"/>
</dbReference>
<gene>
    <name evidence="7" type="ORF">NOF55_10030</name>
</gene>
<evidence type="ECO:0000259" key="6">
    <source>
        <dbReference type="PROSITE" id="PS51078"/>
    </source>
</evidence>
<dbReference type="PROSITE" id="PS51077">
    <property type="entry name" value="HTH_ICLR"/>
    <property type="match status" value="1"/>
</dbReference>
<dbReference type="InterPro" id="IPR036388">
    <property type="entry name" value="WH-like_DNA-bd_sf"/>
</dbReference>
<dbReference type="Proteomes" id="UP001208771">
    <property type="component" value="Unassembled WGS sequence"/>
</dbReference>
<evidence type="ECO:0000313" key="8">
    <source>
        <dbReference type="Proteomes" id="UP001208771"/>
    </source>
</evidence>
<evidence type="ECO:0000256" key="3">
    <source>
        <dbReference type="ARBA" id="ARBA00023163"/>
    </source>
</evidence>
<keyword evidence="2" id="KW-0238">DNA-binding</keyword>
<evidence type="ECO:0000313" key="7">
    <source>
        <dbReference type="EMBL" id="MCX8997446.1"/>
    </source>
</evidence>
<evidence type="ECO:0000256" key="4">
    <source>
        <dbReference type="SAM" id="MobiDB-lite"/>
    </source>
</evidence>
<dbReference type="SUPFAM" id="SSF55781">
    <property type="entry name" value="GAF domain-like"/>
    <property type="match status" value="1"/>
</dbReference>
<accession>A0AAE3MZQ8</accession>
<comment type="caution">
    <text evidence="7">The sequence shown here is derived from an EMBL/GenBank/DDBJ whole genome shotgun (WGS) entry which is preliminary data.</text>
</comment>
<feature type="region of interest" description="Disordered" evidence="4">
    <location>
        <begin position="1"/>
        <end position="53"/>
    </location>
</feature>
<keyword evidence="8" id="KW-1185">Reference proteome</keyword>
<dbReference type="EMBL" id="JANFPI010000003">
    <property type="protein sequence ID" value="MCX8997446.1"/>
    <property type="molecule type" value="Genomic_DNA"/>
</dbReference>
<evidence type="ECO:0000256" key="1">
    <source>
        <dbReference type="ARBA" id="ARBA00023015"/>
    </source>
</evidence>
<dbReference type="Pfam" id="PF09339">
    <property type="entry name" value="HTH_IclR"/>
    <property type="match status" value="1"/>
</dbReference>
<keyword evidence="3" id="KW-0804">Transcription</keyword>
<dbReference type="GO" id="GO:0003700">
    <property type="term" value="F:DNA-binding transcription factor activity"/>
    <property type="evidence" value="ECO:0007669"/>
    <property type="project" value="TreeGrafter"/>
</dbReference>
<dbReference type="GO" id="GO:0003677">
    <property type="term" value="F:DNA binding"/>
    <property type="evidence" value="ECO:0007669"/>
    <property type="project" value="UniProtKB-KW"/>
</dbReference>
<name>A0AAE3MZQ8_9HYPH</name>
<dbReference type="PANTHER" id="PTHR30136">
    <property type="entry name" value="HELIX-TURN-HELIX TRANSCRIPTIONAL REGULATOR, ICLR FAMILY"/>
    <property type="match status" value="1"/>
</dbReference>
<sequence length="296" mass="32143">MSLENKSETVSARRLEPADVTPDRTSVSIDDAPPKIAPARSSSATPREEEDGTLIQSVDRALTLLELLADAPQELRLQDLARMANLKTPTCHHILNTLVARGYASKLAQPRSYYLGPRVAELAAMRGTRFDIVREARPILQRLHAEAHARVRLAGFSGTALTVLCQFGEDGEPTEDLSSAAHATALGKAILAWLPETEIARVVADRGLVAFTANTIDNLGDLVESLRQVRRHGFAVEDREFRSETVAIGCAIRDRSGAVVGSISGDLQPAPPDHERLRILQTLISRSARELSALVP</sequence>
<dbReference type="InterPro" id="IPR029016">
    <property type="entry name" value="GAF-like_dom_sf"/>
</dbReference>
<dbReference type="PROSITE" id="PS51078">
    <property type="entry name" value="ICLR_ED"/>
    <property type="match status" value="1"/>
</dbReference>
<protein>
    <submittedName>
        <fullName evidence="7">IclR family transcriptional regulator</fullName>
    </submittedName>
</protein>
<dbReference type="Gene3D" id="3.30.450.40">
    <property type="match status" value="1"/>
</dbReference>
<dbReference type="Pfam" id="PF01614">
    <property type="entry name" value="IclR_C"/>
    <property type="match status" value="1"/>
</dbReference>
<dbReference type="InterPro" id="IPR005471">
    <property type="entry name" value="Tscrpt_reg_IclR_N"/>
</dbReference>
<feature type="domain" description="HTH iclR-type" evidence="5">
    <location>
        <begin position="55"/>
        <end position="117"/>
    </location>
</feature>
<keyword evidence="1" id="KW-0805">Transcription regulation</keyword>
<proteinExistence type="predicted"/>
<evidence type="ECO:0000259" key="5">
    <source>
        <dbReference type="PROSITE" id="PS51077"/>
    </source>
</evidence>
<evidence type="ECO:0000256" key="2">
    <source>
        <dbReference type="ARBA" id="ARBA00023125"/>
    </source>
</evidence>
<dbReference type="AlphaFoldDB" id="A0AAE3MZQ8"/>
<dbReference type="SUPFAM" id="SSF46785">
    <property type="entry name" value="Winged helix' DNA-binding domain"/>
    <property type="match status" value="1"/>
</dbReference>
<organism evidence="7 8">
    <name type="scientific">Ectorhizobium quercum</name>
    <dbReference type="NCBI Taxonomy" id="2965071"/>
    <lineage>
        <taxon>Bacteria</taxon>
        <taxon>Pseudomonadati</taxon>
        <taxon>Pseudomonadota</taxon>
        <taxon>Alphaproteobacteria</taxon>
        <taxon>Hyphomicrobiales</taxon>
        <taxon>Rhizobiaceae</taxon>
        <taxon>Ectorhizobium</taxon>
    </lineage>
</organism>
<dbReference type="Gene3D" id="1.10.10.10">
    <property type="entry name" value="Winged helix-like DNA-binding domain superfamily/Winged helix DNA-binding domain"/>
    <property type="match status" value="1"/>
</dbReference>
<dbReference type="InterPro" id="IPR036390">
    <property type="entry name" value="WH_DNA-bd_sf"/>
</dbReference>
<dbReference type="InterPro" id="IPR050707">
    <property type="entry name" value="HTH_MetabolicPath_Reg"/>
</dbReference>
<feature type="domain" description="IclR-ED" evidence="6">
    <location>
        <begin position="118"/>
        <end position="296"/>
    </location>
</feature>
<dbReference type="GO" id="GO:0045892">
    <property type="term" value="P:negative regulation of DNA-templated transcription"/>
    <property type="evidence" value="ECO:0007669"/>
    <property type="project" value="TreeGrafter"/>
</dbReference>
<feature type="compositionally biased region" description="Basic and acidic residues" evidence="4">
    <location>
        <begin position="1"/>
        <end position="17"/>
    </location>
</feature>